<evidence type="ECO:0000256" key="2">
    <source>
        <dbReference type="SAM" id="MobiDB-lite"/>
    </source>
</evidence>
<protein>
    <submittedName>
        <fullName evidence="5">Colorectal mutant cancer protein</fullName>
    </submittedName>
</protein>
<dbReference type="InterPro" id="IPR040171">
    <property type="entry name" value="USBP1-like"/>
</dbReference>
<proteinExistence type="predicted"/>
<feature type="compositionally biased region" description="Low complexity" evidence="2">
    <location>
        <begin position="214"/>
        <end position="230"/>
    </location>
</feature>
<feature type="region of interest" description="Disordered" evidence="2">
    <location>
        <begin position="208"/>
        <end position="258"/>
    </location>
</feature>
<dbReference type="RefSeq" id="XP_005097587.2">
    <property type="nucleotide sequence ID" value="XM_005097530.3"/>
</dbReference>
<organism evidence="4 5">
    <name type="scientific">Aplysia californica</name>
    <name type="common">California sea hare</name>
    <dbReference type="NCBI Taxonomy" id="6500"/>
    <lineage>
        <taxon>Eukaryota</taxon>
        <taxon>Metazoa</taxon>
        <taxon>Spiralia</taxon>
        <taxon>Lophotrochozoa</taxon>
        <taxon>Mollusca</taxon>
        <taxon>Gastropoda</taxon>
        <taxon>Heterobranchia</taxon>
        <taxon>Euthyneura</taxon>
        <taxon>Tectipleura</taxon>
        <taxon>Aplysiida</taxon>
        <taxon>Aplysioidea</taxon>
        <taxon>Aplysiidae</taxon>
        <taxon>Aplysia</taxon>
    </lineage>
</organism>
<evidence type="ECO:0000313" key="4">
    <source>
        <dbReference type="Proteomes" id="UP000694888"/>
    </source>
</evidence>
<evidence type="ECO:0000259" key="3">
    <source>
        <dbReference type="Pfam" id="PF10506"/>
    </source>
</evidence>
<dbReference type="Proteomes" id="UP000694888">
    <property type="component" value="Unplaced"/>
</dbReference>
<feature type="compositionally biased region" description="Low complexity" evidence="2">
    <location>
        <begin position="239"/>
        <end position="254"/>
    </location>
</feature>
<reference evidence="5" key="1">
    <citation type="submission" date="2025-08" db="UniProtKB">
        <authorList>
            <consortium name="RefSeq"/>
        </authorList>
    </citation>
    <scope>IDENTIFICATION</scope>
</reference>
<feature type="coiled-coil region" evidence="1">
    <location>
        <begin position="104"/>
        <end position="180"/>
    </location>
</feature>
<dbReference type="Pfam" id="PF10506">
    <property type="entry name" value="USHBP1_PDZ-bd"/>
    <property type="match status" value="1"/>
</dbReference>
<feature type="domain" description="Harmonin-binding protein USHBP1 PDZ-binding" evidence="3">
    <location>
        <begin position="287"/>
        <end position="348"/>
    </location>
</feature>
<dbReference type="PANTHER" id="PTHR23347">
    <property type="entry name" value="COLORECTAL MUTANT CANCER PROTEIN MCC PROTEIN -RELATED"/>
    <property type="match status" value="1"/>
</dbReference>
<gene>
    <name evidence="5" type="primary">LOC101846813</name>
</gene>
<feature type="region of interest" description="Disordered" evidence="2">
    <location>
        <begin position="368"/>
        <end position="394"/>
    </location>
</feature>
<keyword evidence="1" id="KW-0175">Coiled coil</keyword>
<dbReference type="PANTHER" id="PTHR23347:SF6">
    <property type="entry name" value="FI17904P1"/>
    <property type="match status" value="1"/>
</dbReference>
<name>A0ABM0JN56_APLCA</name>
<accession>A0ABM0JN56</accession>
<feature type="compositionally biased region" description="Low complexity" evidence="2">
    <location>
        <begin position="73"/>
        <end position="88"/>
    </location>
</feature>
<evidence type="ECO:0000256" key="1">
    <source>
        <dbReference type="SAM" id="Coils"/>
    </source>
</evidence>
<dbReference type="GeneID" id="101846813"/>
<dbReference type="InterPro" id="IPR019536">
    <property type="entry name" value="USHBP1_PDZ-bd"/>
</dbReference>
<feature type="compositionally biased region" description="Pro residues" evidence="2">
    <location>
        <begin position="382"/>
        <end position="394"/>
    </location>
</feature>
<sequence>MGVLLANCRAAGLGGFAVTEGEDDLEVTSILQRAHHARRRAESVARLLLSRLDRSCAGHMTSSGGCQPWEDVSTNSRTASTSSTSSSTELDFAKTDELRLREHIQQLKTERSAVRTTVMELESAHVDPLALEPRGRVEAQRLDLENAVLVQELMAVKEEKAELKARSYLLEKEKRALELRLSGKETQETAYRIQIEHLQGELELVAGEHPPHAPLTSPSPSSPRSGASGHQYHHHHQSSRTTTASSKQQQQQQQHLPDAWKVTEMASRDANDLARDFLLSLERERVLKWRVSELMSTLEKISRNSESGHKQWAQFVNDLKRANSALISAFDKARKKYQGRLKKMEGQLKGWKEKYDADTAALRQRLSVLEGTRGGGGGVRTPPTPQPPPSETSL</sequence>
<evidence type="ECO:0000313" key="5">
    <source>
        <dbReference type="RefSeq" id="XP_005097587.2"/>
    </source>
</evidence>
<keyword evidence="4" id="KW-1185">Reference proteome</keyword>
<feature type="region of interest" description="Disordered" evidence="2">
    <location>
        <begin position="59"/>
        <end position="91"/>
    </location>
</feature>